<dbReference type="Proteomes" id="UP000072189">
    <property type="component" value="Unassembled WGS sequence"/>
</dbReference>
<gene>
    <name evidence="2" type="ORF">RSA3_08380</name>
</gene>
<feature type="transmembrane region" description="Helical" evidence="1">
    <location>
        <begin position="135"/>
        <end position="163"/>
    </location>
</feature>
<dbReference type="RefSeq" id="WP_058614004.1">
    <property type="nucleotide sequence ID" value="NZ_LDRV01000047.1"/>
</dbReference>
<evidence type="ECO:0000256" key="1">
    <source>
        <dbReference type="SAM" id="Phobius"/>
    </source>
</evidence>
<feature type="transmembrane region" description="Helical" evidence="1">
    <location>
        <begin position="78"/>
        <end position="97"/>
    </location>
</feature>
<reference evidence="2 3" key="1">
    <citation type="journal article" date="2016" name="Front. Microbiol.">
        <title>Genomic Resource of Rice Seed Associated Bacteria.</title>
        <authorList>
            <person name="Midha S."/>
            <person name="Bansal K."/>
            <person name="Sharma S."/>
            <person name="Kumar N."/>
            <person name="Patil P.P."/>
            <person name="Chaudhry V."/>
            <person name="Patil P.B."/>
        </authorList>
    </citation>
    <scope>NUCLEOTIDE SEQUENCE [LARGE SCALE GENOMIC DNA]</scope>
    <source>
        <strain evidence="2 3">RSA3</strain>
    </source>
</reference>
<evidence type="ECO:0000313" key="3">
    <source>
        <dbReference type="Proteomes" id="UP000072189"/>
    </source>
</evidence>
<name>A0A147F8E2_MICTE</name>
<feature type="transmembrane region" description="Helical" evidence="1">
    <location>
        <begin position="41"/>
        <end position="66"/>
    </location>
</feature>
<feature type="transmembrane region" description="Helical" evidence="1">
    <location>
        <begin position="6"/>
        <end position="29"/>
    </location>
</feature>
<dbReference type="AlphaFoldDB" id="A0A147F8E2"/>
<keyword evidence="1" id="KW-0812">Transmembrane</keyword>
<dbReference type="Pfam" id="PF11139">
    <property type="entry name" value="SfLAP"/>
    <property type="match status" value="1"/>
</dbReference>
<organism evidence="2 3">
    <name type="scientific">Microbacterium testaceum</name>
    <name type="common">Aureobacterium testaceum</name>
    <name type="synonym">Brevibacterium testaceum</name>
    <dbReference type="NCBI Taxonomy" id="2033"/>
    <lineage>
        <taxon>Bacteria</taxon>
        <taxon>Bacillati</taxon>
        <taxon>Actinomycetota</taxon>
        <taxon>Actinomycetes</taxon>
        <taxon>Micrococcales</taxon>
        <taxon>Microbacteriaceae</taxon>
        <taxon>Microbacterium</taxon>
    </lineage>
</organism>
<feature type="transmembrane region" description="Helical" evidence="1">
    <location>
        <begin position="175"/>
        <end position="198"/>
    </location>
</feature>
<proteinExistence type="predicted"/>
<evidence type="ECO:0008006" key="4">
    <source>
        <dbReference type="Google" id="ProtNLM"/>
    </source>
</evidence>
<dbReference type="InterPro" id="IPR021315">
    <property type="entry name" value="Gap/Sap"/>
</dbReference>
<dbReference type="EMBL" id="LDRV01000047">
    <property type="protein sequence ID" value="KTS12521.1"/>
    <property type="molecule type" value="Genomic_DNA"/>
</dbReference>
<evidence type="ECO:0000313" key="2">
    <source>
        <dbReference type="EMBL" id="KTS12521.1"/>
    </source>
</evidence>
<feature type="transmembrane region" description="Helical" evidence="1">
    <location>
        <begin position="219"/>
        <end position="238"/>
    </location>
</feature>
<dbReference type="PATRIC" id="fig|2033.7.peg.2343"/>
<sequence>MFDSGLGALAILALIDSMSFGTLLIPIWLVTAPGRVRLGRIATYLSAVTVAYFLLGVALLVGVGAVVDVIGDSLNTPAALVGQVLLGGALVVVSQLMDGKKARARAAARAASGGGRLLRWRRRVMGDATSDRGSIIVLVALALTAVAVEAASMLPYLAAIGIIATEGPGWPVSGVLLAGYCLVMVLPAVVIVGARLVAHDALERPLRRMEEWLTRHATSTTAWIIGIVGVLLAVHAISEFTAPA</sequence>
<comment type="caution">
    <text evidence="2">The sequence shown here is derived from an EMBL/GenBank/DDBJ whole genome shotgun (WGS) entry which is preliminary data.</text>
</comment>
<protein>
    <recommendedName>
        <fullName evidence="4">Sap, sulfolipid-1-addressing protein</fullName>
    </recommendedName>
</protein>
<keyword evidence="1" id="KW-1133">Transmembrane helix</keyword>
<keyword evidence="1" id="KW-0472">Membrane</keyword>
<accession>A0A147F8E2</accession>